<organism evidence="2 3">
    <name type="scientific">Marinigracilibium pacificum</name>
    <dbReference type="NCBI Taxonomy" id="2729599"/>
    <lineage>
        <taxon>Bacteria</taxon>
        <taxon>Pseudomonadati</taxon>
        <taxon>Bacteroidota</taxon>
        <taxon>Cytophagia</taxon>
        <taxon>Cytophagales</taxon>
        <taxon>Flammeovirgaceae</taxon>
        <taxon>Marinigracilibium</taxon>
    </lineage>
</organism>
<evidence type="ECO:0000313" key="3">
    <source>
        <dbReference type="Proteomes" id="UP000559010"/>
    </source>
</evidence>
<feature type="transmembrane region" description="Helical" evidence="1">
    <location>
        <begin position="83"/>
        <end position="107"/>
    </location>
</feature>
<protein>
    <submittedName>
        <fullName evidence="2">Uncharacterized protein</fullName>
    </submittedName>
</protein>
<gene>
    <name evidence="2" type="ORF">HH304_06595</name>
</gene>
<comment type="caution">
    <text evidence="2">The sequence shown here is derived from an EMBL/GenBank/DDBJ whole genome shotgun (WGS) entry which is preliminary data.</text>
</comment>
<accession>A0A848IXL8</accession>
<evidence type="ECO:0000313" key="2">
    <source>
        <dbReference type="EMBL" id="NMM48061.1"/>
    </source>
</evidence>
<dbReference type="RefSeq" id="WP_169679254.1">
    <property type="nucleotide sequence ID" value="NZ_JABBNU010000003.1"/>
</dbReference>
<keyword evidence="1" id="KW-0812">Transmembrane</keyword>
<feature type="transmembrane region" description="Helical" evidence="1">
    <location>
        <begin position="44"/>
        <end position="63"/>
    </location>
</feature>
<reference evidence="2 3" key="1">
    <citation type="submission" date="2020-04" db="EMBL/GenBank/DDBJ databases">
        <title>Flammeovirgaceae bacterium KN852 isolated from deep sea.</title>
        <authorList>
            <person name="Zhang D.-C."/>
        </authorList>
    </citation>
    <scope>NUCLEOTIDE SEQUENCE [LARGE SCALE GENOMIC DNA]</scope>
    <source>
        <strain evidence="2 3">KN852</strain>
    </source>
</reference>
<keyword evidence="1" id="KW-1133">Transmembrane helix</keyword>
<keyword evidence="1" id="KW-0472">Membrane</keyword>
<dbReference type="Proteomes" id="UP000559010">
    <property type="component" value="Unassembled WGS sequence"/>
</dbReference>
<dbReference type="AlphaFoldDB" id="A0A848IXL8"/>
<name>A0A848IXL8_9BACT</name>
<feature type="transmembrane region" description="Helical" evidence="1">
    <location>
        <begin position="20"/>
        <end position="37"/>
    </location>
</feature>
<keyword evidence="3" id="KW-1185">Reference proteome</keyword>
<evidence type="ECO:0000256" key="1">
    <source>
        <dbReference type="SAM" id="Phobius"/>
    </source>
</evidence>
<proteinExistence type="predicted"/>
<sequence length="126" mass="13870">MKTLGMTILTGLLVYFLHSYLPWYSPMIISIILFAIFKMNAGNMVTSSFFGSVLASIILTVSIDNANDAIMSSRMAGVFGLTSGIYLHVITALFAGISGILGAFLGYSFRRMIIKKRTDAMYYGKR</sequence>
<dbReference type="EMBL" id="JABBNU010000003">
    <property type="protein sequence ID" value="NMM48061.1"/>
    <property type="molecule type" value="Genomic_DNA"/>
</dbReference>